<feature type="region of interest" description="Disordered" evidence="4">
    <location>
        <begin position="166"/>
        <end position="224"/>
    </location>
</feature>
<dbReference type="PANTHER" id="PTHR46158:SF21">
    <property type="entry name" value="OS06G0340200 PROTEIN"/>
    <property type="match status" value="1"/>
</dbReference>
<dbReference type="EnsemblPlants" id="TraesCS6D02G005100.1">
    <property type="protein sequence ID" value="TraesCS6D02G005100.1"/>
    <property type="gene ID" value="TraesCS6D02G005100"/>
</dbReference>
<dbReference type="Proteomes" id="UP000019116">
    <property type="component" value="Chromosome 6D"/>
</dbReference>
<evidence type="ECO:0000256" key="4">
    <source>
        <dbReference type="SAM" id="MobiDB-lite"/>
    </source>
</evidence>
<dbReference type="PaxDb" id="4565-Traes_6DS_8F0F39831.2"/>
<evidence type="ECO:0000256" key="2">
    <source>
        <dbReference type="ARBA" id="ARBA00022771"/>
    </source>
</evidence>
<dbReference type="STRING" id="4565.A0A3B6QB15"/>
<feature type="domain" description="RING-CH-type" evidence="6">
    <location>
        <begin position="220"/>
        <end position="293"/>
    </location>
</feature>
<evidence type="ECO:0000313" key="7">
    <source>
        <dbReference type="EnsemblPlants" id="TraesCS6D02G005100.1"/>
    </source>
</evidence>
<dbReference type="Gramene" id="TraesWEE_scaffold_001298_01G001200.1">
    <property type="protein sequence ID" value="TraesWEE_scaffold_001298_01G001200.1"/>
    <property type="gene ID" value="TraesWEE_scaffold_001298_01G001200"/>
</dbReference>
<dbReference type="Gramene" id="TraesARI6D03G03605580.1">
    <property type="protein sequence ID" value="TraesARI6D03G03605580.1"/>
    <property type="gene ID" value="TraesARI6D03G03605580"/>
</dbReference>
<dbReference type="Gramene" id="TraesCAD_scaffold_129411_01G000200.1">
    <property type="protein sequence ID" value="TraesCAD_scaffold_129411_01G000200.1"/>
    <property type="gene ID" value="TraesCAD_scaffold_129411_01G000200"/>
</dbReference>
<proteinExistence type="predicted"/>
<dbReference type="Gramene" id="TraesCLE_scaffold_006994_01G000500.1">
    <property type="protein sequence ID" value="TraesCLE_scaffold_006994_01G000500.1"/>
    <property type="gene ID" value="TraesCLE_scaffold_006994_01G000500"/>
</dbReference>
<dbReference type="Gramene" id="TraesCS6D02G005100.1">
    <property type="protein sequence ID" value="TraesCS6D02G005100.1"/>
    <property type="gene ID" value="TraesCS6D02G005100"/>
</dbReference>
<feature type="transmembrane region" description="Helical" evidence="5">
    <location>
        <begin position="364"/>
        <end position="384"/>
    </location>
</feature>
<feature type="transmembrane region" description="Helical" evidence="5">
    <location>
        <begin position="421"/>
        <end position="445"/>
    </location>
</feature>
<dbReference type="PROSITE" id="PS51292">
    <property type="entry name" value="ZF_RING_CH"/>
    <property type="match status" value="1"/>
</dbReference>
<evidence type="ECO:0000256" key="5">
    <source>
        <dbReference type="SAM" id="Phobius"/>
    </source>
</evidence>
<sequence length="467" mass="50218">MRCILLWPLVNHPSIHPLGCLFAMAPHLEKNKDDAATTPTMEEEEGEHHCHGDRPLLSACEQEQQQEQDADKPLPLPAKRRSSSLSRSSRSGEQGRDEEAVGPGGAARSLSFSRLFNSFRMMATSTTSTTLDIDELAAAEDGCAALNPQQQQQWKPVCRTQSMPMTSISRRLPAHGSRKRVADSSSLRRFRVSSLSSAAPAPLPESSSPPSSPSPSEEEEVGEEEAVCRICMVALLEEEEEEGGAAGAGDGVLKLECRCKGELALAHRRCALKWFGIKGNPNCDVCGHDVLNLPVTLRRVAAPPPPPPVAAGDNGTGSQEEGGTARRGFNRGVWRHGTVILVTVSMLAYFCFLEQLLVGDHGNAAAALAVSVPFAVVLGTFSALTTAGMASSRCYVWAYSALQFLLVVLFTHLFYRYVNLQAVIAIILSAFAGFGVAICANAVLLQAARWRAARRPPSPSDLDIPQP</sequence>
<dbReference type="GeneID" id="123142905"/>
<evidence type="ECO:0000313" key="8">
    <source>
        <dbReference type="Proteomes" id="UP000019116"/>
    </source>
</evidence>
<dbReference type="GO" id="GO:0008270">
    <property type="term" value="F:zinc ion binding"/>
    <property type="evidence" value="ECO:0007669"/>
    <property type="project" value="UniProtKB-KW"/>
</dbReference>
<dbReference type="InterPro" id="IPR013083">
    <property type="entry name" value="Znf_RING/FYVE/PHD"/>
</dbReference>
<name>A0A3B6QB15_WHEAT</name>
<dbReference type="KEGG" id="taes:123142905"/>
<accession>A0A3B6QB15</accession>
<dbReference type="Gramene" id="TraesROB_scaffold_025227_01G000400.1">
    <property type="protein sequence ID" value="TraesROB_scaffold_025227_01G000400.1"/>
    <property type="gene ID" value="TraesROB_scaffold_025227_01G000400"/>
</dbReference>
<evidence type="ECO:0000259" key="6">
    <source>
        <dbReference type="PROSITE" id="PS51292"/>
    </source>
</evidence>
<feature type="transmembrane region" description="Helical" evidence="5">
    <location>
        <begin position="336"/>
        <end position="358"/>
    </location>
</feature>
<dbReference type="OrthoDB" id="435038at2759"/>
<keyword evidence="8" id="KW-1185">Reference proteome</keyword>
<dbReference type="Gramene" id="TraesCS6D03G0012200.1">
    <property type="protein sequence ID" value="TraesCS6D03G0012200.1.CDS"/>
    <property type="gene ID" value="TraesCS6D03G0012200"/>
</dbReference>
<keyword evidence="3" id="KW-0862">Zinc</keyword>
<evidence type="ECO:0000256" key="1">
    <source>
        <dbReference type="ARBA" id="ARBA00022723"/>
    </source>
</evidence>
<dbReference type="OMA" id="LVCRICM"/>
<keyword evidence="5" id="KW-0472">Membrane</keyword>
<dbReference type="Gramene" id="TraesRN6D0100013600.1">
    <property type="protein sequence ID" value="TraesRN6D0100013600.1"/>
    <property type="gene ID" value="TraesRN6D0100013600"/>
</dbReference>
<reference evidence="7" key="1">
    <citation type="submission" date="2018-08" db="EMBL/GenBank/DDBJ databases">
        <authorList>
            <person name="Rossello M."/>
        </authorList>
    </citation>
    <scope>NUCLEOTIDE SEQUENCE [LARGE SCALE GENOMIC DNA]</scope>
    <source>
        <strain evidence="7">cv. Chinese Spring</strain>
    </source>
</reference>
<dbReference type="PANTHER" id="PTHR46158">
    <property type="entry name" value="OS02G0165000 PROTEIN"/>
    <property type="match status" value="1"/>
</dbReference>
<organism evidence="7">
    <name type="scientific">Triticum aestivum</name>
    <name type="common">Wheat</name>
    <dbReference type="NCBI Taxonomy" id="4565"/>
    <lineage>
        <taxon>Eukaryota</taxon>
        <taxon>Viridiplantae</taxon>
        <taxon>Streptophyta</taxon>
        <taxon>Embryophyta</taxon>
        <taxon>Tracheophyta</taxon>
        <taxon>Spermatophyta</taxon>
        <taxon>Magnoliopsida</taxon>
        <taxon>Liliopsida</taxon>
        <taxon>Poales</taxon>
        <taxon>Poaceae</taxon>
        <taxon>BOP clade</taxon>
        <taxon>Pooideae</taxon>
        <taxon>Triticodae</taxon>
        <taxon>Triticeae</taxon>
        <taxon>Triticinae</taxon>
        <taxon>Triticum</taxon>
    </lineage>
</organism>
<dbReference type="SUPFAM" id="SSF57850">
    <property type="entry name" value="RING/U-box"/>
    <property type="match status" value="1"/>
</dbReference>
<feature type="region of interest" description="Disordered" evidence="4">
    <location>
        <begin position="302"/>
        <end position="325"/>
    </location>
</feature>
<dbReference type="RefSeq" id="XP_044417546.1">
    <property type="nucleotide sequence ID" value="XM_044561611.1"/>
</dbReference>
<dbReference type="Gramene" id="TraesMAC6D03G03640570.1">
    <property type="protein sequence ID" value="TraesMAC6D03G03640570.1"/>
    <property type="gene ID" value="TraesMAC6D03G03640570"/>
</dbReference>
<dbReference type="AlphaFoldDB" id="A0A3B6QB15"/>
<keyword evidence="1" id="KW-0479">Metal-binding</keyword>
<keyword evidence="2" id="KW-0863">Zinc-finger</keyword>
<gene>
    <name evidence="7" type="primary">LOC123142905</name>
</gene>
<keyword evidence="5" id="KW-0812">Transmembrane</keyword>
<feature type="compositionally biased region" description="Low complexity" evidence="4">
    <location>
        <begin position="184"/>
        <end position="209"/>
    </location>
</feature>
<dbReference type="InterPro" id="IPR011016">
    <property type="entry name" value="Znf_RING-CH"/>
</dbReference>
<dbReference type="Pfam" id="PF12906">
    <property type="entry name" value="RINGv"/>
    <property type="match status" value="1"/>
</dbReference>
<dbReference type="SMART" id="SM00744">
    <property type="entry name" value="RINGv"/>
    <property type="match status" value="1"/>
</dbReference>
<dbReference type="Gramene" id="TraesNOR6D03G03681290.1">
    <property type="protein sequence ID" value="TraesNOR6D03G03681290.1"/>
    <property type="gene ID" value="TraesNOR6D03G03681290"/>
</dbReference>
<keyword evidence="5" id="KW-1133">Transmembrane helix</keyword>
<evidence type="ECO:0000256" key="3">
    <source>
        <dbReference type="ARBA" id="ARBA00022833"/>
    </source>
</evidence>
<reference evidence="7" key="2">
    <citation type="submission" date="2018-10" db="UniProtKB">
        <authorList>
            <consortium name="EnsemblPlants"/>
        </authorList>
    </citation>
    <scope>IDENTIFICATION</scope>
</reference>
<dbReference type="Gene3D" id="3.30.40.10">
    <property type="entry name" value="Zinc/RING finger domain, C3HC4 (zinc finger)"/>
    <property type="match status" value="1"/>
</dbReference>
<feature type="transmembrane region" description="Helical" evidence="5">
    <location>
        <begin position="396"/>
        <end position="415"/>
    </location>
</feature>
<feature type="region of interest" description="Disordered" evidence="4">
    <location>
        <begin position="33"/>
        <end position="106"/>
    </location>
</feature>
<dbReference type="Gramene" id="TraesJAG6D03G03633750.1">
    <property type="protein sequence ID" value="TraesJAG6D03G03633750.1"/>
    <property type="gene ID" value="TraesJAG6D03G03633750"/>
</dbReference>
<protein>
    <recommendedName>
        <fullName evidence="6">RING-CH-type domain-containing protein</fullName>
    </recommendedName>
</protein>